<dbReference type="InterPro" id="IPR012337">
    <property type="entry name" value="RNaseH-like_sf"/>
</dbReference>
<dbReference type="InterPro" id="IPR013520">
    <property type="entry name" value="Ribonucl_H"/>
</dbReference>
<comment type="caution">
    <text evidence="5">The sequence shown here is derived from an EMBL/GenBank/DDBJ whole genome shotgun (WGS) entry which is preliminary data.</text>
</comment>
<dbReference type="GO" id="GO:0005829">
    <property type="term" value="C:cytosol"/>
    <property type="evidence" value="ECO:0007669"/>
    <property type="project" value="TreeGrafter"/>
</dbReference>
<dbReference type="InterPro" id="IPR001357">
    <property type="entry name" value="BRCT_dom"/>
</dbReference>
<dbReference type="InterPro" id="IPR036420">
    <property type="entry name" value="BRCT_dom_sf"/>
</dbReference>
<organism evidence="5 6">
    <name type="scientific">Staphylococcus delphini</name>
    <dbReference type="NCBI Taxonomy" id="53344"/>
    <lineage>
        <taxon>Bacteria</taxon>
        <taxon>Bacillati</taxon>
        <taxon>Bacillota</taxon>
        <taxon>Bacilli</taxon>
        <taxon>Bacillales</taxon>
        <taxon>Staphylococcaceae</taxon>
        <taxon>Staphylococcus</taxon>
        <taxon>Staphylococcus intermedius group</taxon>
    </lineage>
</organism>
<dbReference type="PROSITE" id="PS50172">
    <property type="entry name" value="BRCT"/>
    <property type="match status" value="1"/>
</dbReference>
<evidence type="ECO:0000256" key="3">
    <source>
        <dbReference type="ARBA" id="ARBA00022839"/>
    </source>
</evidence>
<dbReference type="PANTHER" id="PTHR30231">
    <property type="entry name" value="DNA POLYMERASE III SUBUNIT EPSILON"/>
    <property type="match status" value="1"/>
</dbReference>
<dbReference type="SUPFAM" id="SSF52113">
    <property type="entry name" value="BRCT domain"/>
    <property type="match status" value="1"/>
</dbReference>
<proteinExistence type="predicted"/>
<dbReference type="InterPro" id="IPR036397">
    <property type="entry name" value="RNaseH_sf"/>
</dbReference>
<accession>A0A2A4GUY3</accession>
<evidence type="ECO:0000256" key="1">
    <source>
        <dbReference type="ARBA" id="ARBA00022722"/>
    </source>
</evidence>
<evidence type="ECO:0000259" key="4">
    <source>
        <dbReference type="PROSITE" id="PS50172"/>
    </source>
</evidence>
<protein>
    <submittedName>
        <fullName evidence="5">Exonuclease</fullName>
    </submittedName>
</protein>
<dbReference type="RefSeq" id="WP_096638190.1">
    <property type="nucleotide sequence ID" value="NZ_MWUU01000028.1"/>
</dbReference>
<evidence type="ECO:0000313" key="6">
    <source>
        <dbReference type="Proteomes" id="UP000218335"/>
    </source>
</evidence>
<dbReference type="CDD" id="cd17748">
    <property type="entry name" value="BRCT_DNA_ligase_like"/>
    <property type="match status" value="1"/>
</dbReference>
<dbReference type="Pfam" id="PF00929">
    <property type="entry name" value="RNase_T"/>
    <property type="match status" value="1"/>
</dbReference>
<feature type="domain" description="BRCT" evidence="4">
    <location>
        <begin position="207"/>
        <end position="291"/>
    </location>
</feature>
<evidence type="ECO:0000256" key="2">
    <source>
        <dbReference type="ARBA" id="ARBA00022801"/>
    </source>
</evidence>
<dbReference type="Pfam" id="PF00533">
    <property type="entry name" value="BRCT"/>
    <property type="match status" value="1"/>
</dbReference>
<dbReference type="SUPFAM" id="SSF53098">
    <property type="entry name" value="Ribonuclease H-like"/>
    <property type="match status" value="1"/>
</dbReference>
<dbReference type="CDD" id="cd06130">
    <property type="entry name" value="DNA_pol_III_epsilon_like"/>
    <property type="match status" value="1"/>
</dbReference>
<dbReference type="AlphaFoldDB" id="A0A2A4GUY3"/>
<sequence length="308" mass="35192">MDFVAIDIETANEERGSICSIALLKFENNKICDGLYTHINPETYFSSINTSIHGISEEDVVDSPKMYQMYDAIIRFMGDHVVVAHNTSFDMYALCDSFKKYNLPLPKNSYFCTYRLSKDLYDLPSYRLQDLAEYFGIKNEEYHNAFYDAKVCAKIAYSILKDQGVNLKDLIEKQNFKYGVFGQNGFIKKSTKTNKKIEIVYNEELNDKNHILYGKHVCFTGALKGFTRNEIAQTVTDIGSFYDSSVKKSTNYLVVGNLENLEKTHNYIKSSKIKKAEKLSSEGQDIEILSEMDFLKLLSSSTSTEAKV</sequence>
<keyword evidence="1" id="KW-0540">Nuclease</keyword>
<reference evidence="5 6" key="1">
    <citation type="journal article" date="2017" name="PLoS ONE">
        <title>Development of a real-time PCR for detection of Staphylococcus pseudintermedius using a novel automated comparison of whole-genome sequences.</title>
        <authorList>
            <person name="Verstappen K.M."/>
            <person name="Huijbregts L."/>
            <person name="Spaninks M."/>
            <person name="Wagenaar J.A."/>
            <person name="Fluit A.C."/>
            <person name="Duim B."/>
        </authorList>
    </citation>
    <scope>NUCLEOTIDE SEQUENCE [LARGE SCALE GENOMIC DNA]</scope>
    <source>
        <strain evidence="5 6">215070706401-1</strain>
    </source>
</reference>
<dbReference type="SMART" id="SM00479">
    <property type="entry name" value="EXOIII"/>
    <property type="match status" value="1"/>
</dbReference>
<dbReference type="Proteomes" id="UP000218335">
    <property type="component" value="Unassembled WGS sequence"/>
</dbReference>
<dbReference type="GO" id="GO:0008408">
    <property type="term" value="F:3'-5' exonuclease activity"/>
    <property type="evidence" value="ECO:0007669"/>
    <property type="project" value="TreeGrafter"/>
</dbReference>
<dbReference type="Gene3D" id="3.30.420.10">
    <property type="entry name" value="Ribonuclease H-like superfamily/Ribonuclease H"/>
    <property type="match status" value="1"/>
</dbReference>
<dbReference type="EMBL" id="MWUU01000028">
    <property type="protein sequence ID" value="PCF53170.1"/>
    <property type="molecule type" value="Genomic_DNA"/>
</dbReference>
<dbReference type="GO" id="GO:0003676">
    <property type="term" value="F:nucleic acid binding"/>
    <property type="evidence" value="ECO:0007669"/>
    <property type="project" value="InterPro"/>
</dbReference>
<keyword evidence="3 5" id="KW-0269">Exonuclease</keyword>
<keyword evidence="2" id="KW-0378">Hydrolase</keyword>
<dbReference type="FunFam" id="3.30.420.10:FF:000045">
    <property type="entry name" value="3'-5' exonuclease DinG"/>
    <property type="match status" value="1"/>
</dbReference>
<dbReference type="Gene3D" id="3.40.50.10190">
    <property type="entry name" value="BRCT domain"/>
    <property type="match status" value="1"/>
</dbReference>
<name>A0A2A4GUY3_9STAP</name>
<gene>
    <name evidence="5" type="ORF">B5C08_12390</name>
</gene>
<evidence type="ECO:0000313" key="5">
    <source>
        <dbReference type="EMBL" id="PCF53170.1"/>
    </source>
</evidence>
<dbReference type="PANTHER" id="PTHR30231:SF42">
    <property type="entry name" value="EXONUCLEASE"/>
    <property type="match status" value="1"/>
</dbReference>